<sequence>MAGQPQSRNPFSAQQPSPYSQPSRQYSTDSIGSEQYNSRNASSVPLAGPNAYYDPSGQNTPTSSNSVEEGGDFHRSYAASIDSHMSTSSYQGPFADIPGSKEPYPAWSAERQIPISTEEIEDIFLDLTHKFGFQKDSMRNMFDFLMHALDSRASRMTPNQALLTLHADYIGGQHANYRRWYFAAQLNLDDAVGQSQNPGLQRLRSVKGGTATKSLDSALNRWRNAMHNMSQYDRLRQLALWLLCWGEAGNVRFTPECLCFIFKCADDYYRSPECQARQDPLPEGIYLESVIKPLYRFMRDQGYEVSEGKFVRKEKDHHQIIGYDDINQLFWYPEGLAKIVLQDNTRLIDVPPTQRWMKLHKVDWNKVFFKTYFERRSLAHLLVNFNRIWIIHIAFFWFYTAYNSPRVYAPHNQTSPSGPMTWSATALGGGVATLIMIFATLAEYTHIPTSWHNASHLTTRLVFLLIVLALTVGPTFYIAMVDGKPSPNNIPLIIGIVQFFVSIVATVAFALIPSGRMFGDRVAGKSRKHMASQTFTASYPTLTRSARAASIGLWVLIFGCKFAESYFFLAESFSSPVAVMARTKVPFALAIMYIMDLVLFFLDTYLWYIIWVVVFSISRSFFLGISIWTPWSEVYTRLPKRIYAKMLATSEMEVKYKPKVLVSQVWNAIIISMYREHLLSIDHVQRLLYHQVDGADGHRTLRAPPFFTNNTGNSGDFFPQGGEAERRISFFASSLTIAIPEPLPVDAMPTFTVLVPHYSEKILLSLREIIREEDQTTRVTMLEYLKQLHPVEWDNFVKDTKILAEESAQFDGTASTNNEKASRADDLPFYCIGFKTSAPEYTLRTRIWASLRAQTLYRTVSGMMNYAKAIKLLYRVENPQIVQRFAGNTDRLERELERMSRRKFKFTVSMQRYAKFNKEEQENAEFLLRAYPDLQIAYLDEEASTQKGQDPRLFSVLIDGHSEIDDKTGKRKPKFRIELPGNPILGDGKSDNQNHAIVFYRGEYLQLIDANQDNYLEECLKIRNILAEFEQYSISGQSPYAQWGHKEFSKHPVAIVGMREYIFSENIGVLGDIAAGKEQTFGTMTPRTLAWIGGKLHYGHPDFLNATFMSTRGGVSKAQKGLHLNEDIFAGMTAMGRGGRIKHLEYYQCGKGRDLGFGTILNFQTKLGTGMGEQMLSREYYYLGTQLPMDRFLTFYYGHPGFHINNILVIYSVQVFMVTLMYIGTLNKQLAICKVDSRGDVLAGQPGCYNLIPVFDWIHRCIVSIFLVFFIAFLPLFLQELLERGTGKALIRLGKHFLSLSPVFEVFSTQIYSQSILSNLTFGGARYIATGRGFATARVSFTVLYSRFAGPSIYMGMRNVLLLLYATMAIWTPYLIYFWFSVLSLCIAPFLFNPHQFSFPEFIIDYREFLRWMSRGNSRTKASSWYGYCRLSRTMITGYKKKKLGHPSEKLSGDVPRAGWRTVIFSEILWPICCAAIFVIAYMFVKSFPDHNGNTNPSPLIRIAVIAVGPVVWNAAVLMGLFFISLLFGSMLGSWTKFASVMAAIAHSLALIGLVAFFEFFWFLELWDASHAVLGIISIVAIQRAIQKILIAVFLTREYKHDETNRAWWSGKWHGRGFGSSAMSQPAREFIVKIVEMSLWSSDFLLGHILMIILTPPTLIPFIDKGHSMMMFWLRPSKQIRPPLFSTKQKRQRRWIVLKYTVIYIIMVAFLVALIALPALFRDHITFNCAVCQNI</sequence>
<evidence type="ECO:0000313" key="14">
    <source>
        <dbReference type="Proteomes" id="UP000308730"/>
    </source>
</evidence>
<dbReference type="InterPro" id="IPR026899">
    <property type="entry name" value="FKS1-like_dom1"/>
</dbReference>
<dbReference type="GO" id="GO:0006075">
    <property type="term" value="P:(1-&gt;3)-beta-D-glucan biosynthetic process"/>
    <property type="evidence" value="ECO:0007669"/>
    <property type="project" value="InterPro"/>
</dbReference>
<keyword evidence="5" id="KW-0808">Transferase</keyword>
<feature type="transmembrane region" description="Helical" evidence="11">
    <location>
        <begin position="378"/>
        <end position="400"/>
    </location>
</feature>
<feature type="compositionally biased region" description="Polar residues" evidence="10">
    <location>
        <begin position="28"/>
        <end position="43"/>
    </location>
</feature>
<feature type="transmembrane region" description="Helical" evidence="11">
    <location>
        <begin position="608"/>
        <end position="631"/>
    </location>
</feature>
<keyword evidence="6 11" id="KW-0812">Transmembrane</keyword>
<comment type="catalytic activity">
    <reaction evidence="9">
        <text>[(1-&gt;3)-beta-D-glucosyl](n) + UDP-alpha-D-glucose = [(1-&gt;3)-beta-D-glucosyl](n+1) + UDP + H(+)</text>
        <dbReference type="Rhea" id="RHEA:21476"/>
        <dbReference type="Rhea" id="RHEA-COMP:11146"/>
        <dbReference type="Rhea" id="RHEA-COMP:14303"/>
        <dbReference type="ChEBI" id="CHEBI:15378"/>
        <dbReference type="ChEBI" id="CHEBI:37671"/>
        <dbReference type="ChEBI" id="CHEBI:58223"/>
        <dbReference type="ChEBI" id="CHEBI:58885"/>
        <dbReference type="EC" id="2.4.1.34"/>
    </reaction>
</comment>
<proteinExistence type="inferred from homology"/>
<evidence type="ECO:0000256" key="6">
    <source>
        <dbReference type="ARBA" id="ARBA00022692"/>
    </source>
</evidence>
<evidence type="ECO:0000256" key="7">
    <source>
        <dbReference type="ARBA" id="ARBA00022989"/>
    </source>
</evidence>
<keyword evidence="7 11" id="KW-1133">Transmembrane helix</keyword>
<dbReference type="SMART" id="SM01205">
    <property type="entry name" value="FKS1_dom1"/>
    <property type="match status" value="1"/>
</dbReference>
<organism evidence="13 14">
    <name type="scientific">Antrodiella citrinella</name>
    <dbReference type="NCBI Taxonomy" id="2447956"/>
    <lineage>
        <taxon>Eukaryota</taxon>
        <taxon>Fungi</taxon>
        <taxon>Dikarya</taxon>
        <taxon>Basidiomycota</taxon>
        <taxon>Agaricomycotina</taxon>
        <taxon>Agaricomycetes</taxon>
        <taxon>Polyporales</taxon>
        <taxon>Steccherinaceae</taxon>
        <taxon>Antrodiella</taxon>
    </lineage>
</organism>
<feature type="transmembrane region" description="Helical" evidence="11">
    <location>
        <begin position="1540"/>
        <end position="1564"/>
    </location>
</feature>
<feature type="transmembrane region" description="Helical" evidence="11">
    <location>
        <begin position="1204"/>
        <end position="1224"/>
    </location>
</feature>
<feature type="transmembrane region" description="Helical" evidence="11">
    <location>
        <begin position="1257"/>
        <end position="1278"/>
    </location>
</feature>
<dbReference type="PANTHER" id="PTHR12741">
    <property type="entry name" value="LYST-INTERACTING PROTEIN LIP5 DOPAMINE RESPONSIVE PROTEIN DRG-1"/>
    <property type="match status" value="1"/>
</dbReference>
<dbReference type="EC" id="2.4.1.34" evidence="3"/>
<feature type="region of interest" description="Disordered" evidence="10">
    <location>
        <begin position="1"/>
        <end position="71"/>
    </location>
</feature>
<dbReference type="InterPro" id="IPR003440">
    <property type="entry name" value="Glyco_trans_48_dom"/>
</dbReference>
<accession>A0A4S4MMB9</accession>
<evidence type="ECO:0000313" key="13">
    <source>
        <dbReference type="EMBL" id="THH26397.1"/>
    </source>
</evidence>
<dbReference type="Proteomes" id="UP000308730">
    <property type="component" value="Unassembled WGS sequence"/>
</dbReference>
<comment type="similarity">
    <text evidence="2">Belongs to the glycosyltransferase 48 family.</text>
</comment>
<feature type="transmembrane region" description="Helical" evidence="11">
    <location>
        <begin position="420"/>
        <end position="441"/>
    </location>
</feature>
<dbReference type="EMBL" id="SGPM01000354">
    <property type="protein sequence ID" value="THH26397.1"/>
    <property type="molecule type" value="Genomic_DNA"/>
</dbReference>
<feature type="transmembrane region" description="Helical" evidence="11">
    <location>
        <begin position="1362"/>
        <end position="1392"/>
    </location>
</feature>
<evidence type="ECO:0000259" key="12">
    <source>
        <dbReference type="SMART" id="SM01205"/>
    </source>
</evidence>
<dbReference type="GO" id="GO:0005886">
    <property type="term" value="C:plasma membrane"/>
    <property type="evidence" value="ECO:0007669"/>
    <property type="project" value="TreeGrafter"/>
</dbReference>
<evidence type="ECO:0000256" key="2">
    <source>
        <dbReference type="ARBA" id="ARBA00009040"/>
    </source>
</evidence>
<dbReference type="PANTHER" id="PTHR12741:SF48">
    <property type="entry name" value="1,3-BETA-GLUCAN SYNTHASE COMPONENT FKS1-RELATED"/>
    <property type="match status" value="1"/>
</dbReference>
<keyword evidence="14" id="KW-1185">Reference proteome</keyword>
<feature type="transmembrane region" description="Helical" evidence="11">
    <location>
        <begin position="1500"/>
        <end position="1528"/>
    </location>
</feature>
<gene>
    <name evidence="13" type="ORF">EUX98_g7791</name>
</gene>
<feature type="transmembrane region" description="Helical" evidence="11">
    <location>
        <begin position="585"/>
        <end position="602"/>
    </location>
</feature>
<keyword evidence="8 11" id="KW-0472">Membrane</keyword>
<dbReference type="InterPro" id="IPR056261">
    <property type="entry name" value="FKS1-like_dom2"/>
</dbReference>
<name>A0A4S4MMB9_9APHY</name>
<feature type="transmembrane region" description="Helical" evidence="11">
    <location>
        <begin position="1697"/>
        <end position="1721"/>
    </location>
</feature>
<reference evidence="13 14" key="1">
    <citation type="submission" date="2019-02" db="EMBL/GenBank/DDBJ databases">
        <title>Genome sequencing of the rare red list fungi Antrodiella citrinella (Flaviporus citrinellus).</title>
        <authorList>
            <person name="Buettner E."/>
            <person name="Kellner H."/>
        </authorList>
    </citation>
    <scope>NUCLEOTIDE SEQUENCE [LARGE SCALE GENOMIC DNA]</scope>
    <source>
        <strain evidence="13 14">DSM 108506</strain>
    </source>
</reference>
<evidence type="ECO:0000256" key="9">
    <source>
        <dbReference type="ARBA" id="ARBA00047777"/>
    </source>
</evidence>
<feature type="transmembrane region" description="Helical" evidence="11">
    <location>
        <begin position="1468"/>
        <end position="1488"/>
    </location>
</feature>
<feature type="domain" description="1,3-beta-glucan synthase component FKS1-like" evidence="12">
    <location>
        <begin position="232"/>
        <end position="344"/>
    </location>
</feature>
<dbReference type="GO" id="GO:0051278">
    <property type="term" value="P:fungal-type cell wall polysaccharide biosynthetic process"/>
    <property type="evidence" value="ECO:0007669"/>
    <property type="project" value="TreeGrafter"/>
</dbReference>
<dbReference type="GO" id="GO:0000148">
    <property type="term" value="C:1,3-beta-D-glucan synthase complex"/>
    <property type="evidence" value="ECO:0007669"/>
    <property type="project" value="InterPro"/>
</dbReference>
<comment type="subcellular location">
    <subcellularLocation>
        <location evidence="1">Membrane</location>
        <topology evidence="1">Multi-pass membrane protein</topology>
    </subcellularLocation>
</comment>
<evidence type="ECO:0000256" key="4">
    <source>
        <dbReference type="ARBA" id="ARBA00022676"/>
    </source>
</evidence>
<evidence type="ECO:0000256" key="8">
    <source>
        <dbReference type="ARBA" id="ARBA00023136"/>
    </source>
</evidence>
<evidence type="ECO:0000256" key="3">
    <source>
        <dbReference type="ARBA" id="ARBA00012589"/>
    </source>
</evidence>
<feature type="compositionally biased region" description="Low complexity" evidence="10">
    <location>
        <begin position="10"/>
        <end position="27"/>
    </location>
</feature>
<comment type="caution">
    <text evidence="13">The sequence shown here is derived from an EMBL/GenBank/DDBJ whole genome shotgun (WGS) entry which is preliminary data.</text>
</comment>
<dbReference type="Pfam" id="PF23605">
    <property type="entry name" value="FKS1_dom2"/>
    <property type="match status" value="1"/>
</dbReference>
<protein>
    <recommendedName>
        <fullName evidence="3">1,3-beta-glucan synthase</fullName>
        <ecNumber evidence="3">2.4.1.34</ecNumber>
    </recommendedName>
</protein>
<evidence type="ECO:0000256" key="5">
    <source>
        <dbReference type="ARBA" id="ARBA00022679"/>
    </source>
</evidence>
<evidence type="ECO:0000256" key="10">
    <source>
        <dbReference type="SAM" id="MobiDB-lite"/>
    </source>
</evidence>
<evidence type="ECO:0000256" key="11">
    <source>
        <dbReference type="SAM" id="Phobius"/>
    </source>
</evidence>
<dbReference type="Pfam" id="PF14288">
    <property type="entry name" value="FKS1_dom1"/>
    <property type="match status" value="1"/>
</dbReference>
<keyword evidence="4" id="KW-0328">Glycosyltransferase</keyword>
<feature type="transmembrane region" description="Helical" evidence="11">
    <location>
        <begin position="492"/>
        <end position="512"/>
    </location>
</feature>
<feature type="transmembrane region" description="Helical" evidence="11">
    <location>
        <begin position="1644"/>
        <end position="1663"/>
    </location>
</feature>
<dbReference type="Pfam" id="PF02364">
    <property type="entry name" value="Glucan_synthase"/>
    <property type="match status" value="1"/>
</dbReference>
<feature type="compositionally biased region" description="Polar residues" evidence="10">
    <location>
        <begin position="56"/>
        <end position="67"/>
    </location>
</feature>
<dbReference type="OrthoDB" id="1880850at2759"/>
<feature type="transmembrane region" description="Helical" evidence="11">
    <location>
        <begin position="461"/>
        <end position="480"/>
    </location>
</feature>
<evidence type="ECO:0000256" key="1">
    <source>
        <dbReference type="ARBA" id="ARBA00004141"/>
    </source>
</evidence>
<dbReference type="GO" id="GO:0003843">
    <property type="term" value="F:1,3-beta-D-glucan synthase activity"/>
    <property type="evidence" value="ECO:0007669"/>
    <property type="project" value="UniProtKB-EC"/>
</dbReference>